<evidence type="ECO:0000313" key="6">
    <source>
        <dbReference type="EMBL" id="KAK8893682.1"/>
    </source>
</evidence>
<feature type="domain" description="Ubiquitin-like protease family profile" evidence="5">
    <location>
        <begin position="15"/>
        <end position="176"/>
    </location>
</feature>
<keyword evidence="2" id="KW-0645">Protease</keyword>
<evidence type="ECO:0000313" key="7">
    <source>
        <dbReference type="Proteomes" id="UP001470230"/>
    </source>
</evidence>
<comment type="similarity">
    <text evidence="1">Belongs to the peptidase C48 family.</text>
</comment>
<name>A0ABR2KRX7_9EUKA</name>
<evidence type="ECO:0000256" key="2">
    <source>
        <dbReference type="ARBA" id="ARBA00022670"/>
    </source>
</evidence>
<dbReference type="PANTHER" id="PTHR46468:SF1">
    <property type="entry name" value="SENTRIN-SPECIFIC PROTEASE 8"/>
    <property type="match status" value="1"/>
</dbReference>
<dbReference type="InterPro" id="IPR038765">
    <property type="entry name" value="Papain-like_cys_pep_sf"/>
</dbReference>
<keyword evidence="3" id="KW-0378">Hydrolase</keyword>
<dbReference type="Proteomes" id="UP001470230">
    <property type="component" value="Unassembled WGS sequence"/>
</dbReference>
<dbReference type="PANTHER" id="PTHR46468">
    <property type="entry name" value="SENTRIN-SPECIFIC PROTEASE 8"/>
    <property type="match status" value="1"/>
</dbReference>
<dbReference type="EMBL" id="JAPFFF010000003">
    <property type="protein sequence ID" value="KAK8893682.1"/>
    <property type="molecule type" value="Genomic_DNA"/>
</dbReference>
<proteinExistence type="inferred from homology"/>
<keyword evidence="7" id="KW-1185">Reference proteome</keyword>
<evidence type="ECO:0000256" key="1">
    <source>
        <dbReference type="ARBA" id="ARBA00005234"/>
    </source>
</evidence>
<sequence>MNSKNDDIIYQENDVQISKQEFETLKDNTCVGDMIMHFHFRCQEKKYSKKKNYFHMFMPCTVQFMQTYPLEMTKPSFSDLNLFNYQYVFFPLSDFCVDTLSATHWSLLYIDNTNGQMQFKHFDSMRHSNIVPAHNFVEKLKDIFGLQKLTIEELKCKSQGNSYDCGVYVMAYVDALLQCQNHDEANNQLTPSLIKRYRQYLRKYILECSKIQKS</sequence>
<keyword evidence="4" id="KW-0788">Thiol protease</keyword>
<dbReference type="InterPro" id="IPR003653">
    <property type="entry name" value="Peptidase_C48_C"/>
</dbReference>
<gene>
    <name evidence="6" type="ORF">M9Y10_022109</name>
</gene>
<accession>A0ABR2KRX7</accession>
<evidence type="ECO:0000259" key="5">
    <source>
        <dbReference type="PROSITE" id="PS50600"/>
    </source>
</evidence>
<protein>
    <submittedName>
        <fullName evidence="6">SUMO1 sentrin specific peptidase 8</fullName>
    </submittedName>
</protein>
<organism evidence="6 7">
    <name type="scientific">Tritrichomonas musculus</name>
    <dbReference type="NCBI Taxonomy" id="1915356"/>
    <lineage>
        <taxon>Eukaryota</taxon>
        <taxon>Metamonada</taxon>
        <taxon>Parabasalia</taxon>
        <taxon>Tritrichomonadida</taxon>
        <taxon>Tritrichomonadidae</taxon>
        <taxon>Tritrichomonas</taxon>
    </lineage>
</organism>
<dbReference type="InterPro" id="IPR044613">
    <property type="entry name" value="Nep1/2-like"/>
</dbReference>
<reference evidence="6 7" key="1">
    <citation type="submission" date="2024-04" db="EMBL/GenBank/DDBJ databases">
        <title>Tritrichomonas musculus Genome.</title>
        <authorList>
            <person name="Alves-Ferreira E."/>
            <person name="Grigg M."/>
            <person name="Lorenzi H."/>
            <person name="Galac M."/>
        </authorList>
    </citation>
    <scope>NUCLEOTIDE SEQUENCE [LARGE SCALE GENOMIC DNA]</scope>
    <source>
        <strain evidence="6 7">EAF2021</strain>
    </source>
</reference>
<dbReference type="SUPFAM" id="SSF54001">
    <property type="entry name" value="Cysteine proteinases"/>
    <property type="match status" value="1"/>
</dbReference>
<evidence type="ECO:0000256" key="3">
    <source>
        <dbReference type="ARBA" id="ARBA00022801"/>
    </source>
</evidence>
<dbReference type="PROSITE" id="PS50600">
    <property type="entry name" value="ULP_PROTEASE"/>
    <property type="match status" value="1"/>
</dbReference>
<evidence type="ECO:0000256" key="4">
    <source>
        <dbReference type="ARBA" id="ARBA00022807"/>
    </source>
</evidence>
<comment type="caution">
    <text evidence="6">The sequence shown here is derived from an EMBL/GenBank/DDBJ whole genome shotgun (WGS) entry which is preliminary data.</text>
</comment>
<dbReference type="Gene3D" id="3.40.395.10">
    <property type="entry name" value="Adenoviral Proteinase, Chain A"/>
    <property type="match status" value="1"/>
</dbReference>
<dbReference type="Pfam" id="PF02902">
    <property type="entry name" value="Peptidase_C48"/>
    <property type="match status" value="1"/>
</dbReference>